<organism evidence="9 10">
    <name type="scientific">Acinetobacter variabilis</name>
    <dbReference type="NCBI Taxonomy" id="70346"/>
    <lineage>
        <taxon>Bacteria</taxon>
        <taxon>Pseudomonadati</taxon>
        <taxon>Pseudomonadota</taxon>
        <taxon>Gammaproteobacteria</taxon>
        <taxon>Moraxellales</taxon>
        <taxon>Moraxellaceae</taxon>
        <taxon>Acinetobacter</taxon>
    </lineage>
</organism>
<evidence type="ECO:0000259" key="7">
    <source>
        <dbReference type="Pfam" id="PF02852"/>
    </source>
</evidence>
<dbReference type="HOGENOM" id="CLU_016755_0_3_6"/>
<dbReference type="Gene3D" id="3.50.50.60">
    <property type="entry name" value="FAD/NAD(P)-binding domain"/>
    <property type="match status" value="2"/>
</dbReference>
<dbReference type="GO" id="GO:0050660">
    <property type="term" value="F:flavin adenine dinucleotide binding"/>
    <property type="evidence" value="ECO:0007669"/>
    <property type="project" value="TreeGrafter"/>
</dbReference>
<dbReference type="GO" id="GO:0003955">
    <property type="term" value="F:NAD(P)H dehydrogenase (quinone) activity"/>
    <property type="evidence" value="ECO:0007669"/>
    <property type="project" value="TreeGrafter"/>
</dbReference>
<dbReference type="Pfam" id="PF07992">
    <property type="entry name" value="Pyr_redox_2"/>
    <property type="match status" value="1"/>
</dbReference>
<dbReference type="SUPFAM" id="SSF55424">
    <property type="entry name" value="FAD/NAD-linked reductases, dimerisation (C-terminal) domain"/>
    <property type="match status" value="1"/>
</dbReference>
<dbReference type="SUPFAM" id="SSF51905">
    <property type="entry name" value="FAD/NAD(P)-binding domain"/>
    <property type="match status" value="1"/>
</dbReference>
<evidence type="ECO:0000256" key="1">
    <source>
        <dbReference type="ARBA" id="ARBA00007532"/>
    </source>
</evidence>
<feature type="disulfide bond" description="Redox-active" evidence="6">
    <location>
        <begin position="53"/>
        <end position="58"/>
    </location>
</feature>
<gene>
    <name evidence="9" type="ORF">F897_01093</name>
</gene>
<evidence type="ECO:0008006" key="11">
    <source>
        <dbReference type="Google" id="ProtNLM"/>
    </source>
</evidence>
<accession>N9MNL8</accession>
<protein>
    <recommendedName>
        <fullName evidence="11">Dihydrolipoyl dehydrogenase</fullName>
    </recommendedName>
</protein>
<keyword evidence="5" id="KW-0547">Nucleotide-binding</keyword>
<dbReference type="Gene3D" id="3.30.390.30">
    <property type="match status" value="1"/>
</dbReference>
<dbReference type="InterPro" id="IPR001100">
    <property type="entry name" value="Pyr_nuc-diS_OxRdtase"/>
</dbReference>
<comment type="cofactor">
    <cofactor evidence="5">
        <name>FAD</name>
        <dbReference type="ChEBI" id="CHEBI:57692"/>
    </cofactor>
    <text evidence="5">Binds 1 FAD per subunit.</text>
</comment>
<dbReference type="PANTHER" id="PTHR43014">
    <property type="entry name" value="MERCURIC REDUCTASE"/>
    <property type="match status" value="1"/>
</dbReference>
<feature type="domain" description="FAD/NAD(P)-binding" evidence="8">
    <location>
        <begin position="16"/>
        <end position="331"/>
    </location>
</feature>
<name>N9MNL8_9GAMM</name>
<dbReference type="InterPro" id="IPR036188">
    <property type="entry name" value="FAD/NAD-bd_sf"/>
</dbReference>
<dbReference type="NCBIfam" id="NF004939">
    <property type="entry name" value="PRK06292.1-1"/>
    <property type="match status" value="1"/>
</dbReference>
<evidence type="ECO:0000256" key="6">
    <source>
        <dbReference type="PIRSR" id="PIRSR000350-4"/>
    </source>
</evidence>
<keyword evidence="2" id="KW-0285">Flavoprotein</keyword>
<feature type="domain" description="Pyridine nucleotide-disulphide oxidoreductase dimerisation" evidence="7">
    <location>
        <begin position="357"/>
        <end position="462"/>
    </location>
</feature>
<comment type="caution">
    <text evidence="9">The sequence shown here is derived from an EMBL/GenBank/DDBJ whole genome shotgun (WGS) entry which is preliminary data.</text>
</comment>
<evidence type="ECO:0000256" key="4">
    <source>
        <dbReference type="PIRSR" id="PIRSR000350-2"/>
    </source>
</evidence>
<dbReference type="InterPro" id="IPR023753">
    <property type="entry name" value="FAD/NAD-binding_dom"/>
</dbReference>
<dbReference type="STRING" id="70346.F897_01093"/>
<dbReference type="InterPro" id="IPR016156">
    <property type="entry name" value="FAD/NAD-linked_Rdtase_dimer_sf"/>
</dbReference>
<dbReference type="Pfam" id="PF02852">
    <property type="entry name" value="Pyr_redox_dim"/>
    <property type="match status" value="1"/>
</dbReference>
<evidence type="ECO:0000256" key="5">
    <source>
        <dbReference type="PIRSR" id="PIRSR000350-3"/>
    </source>
</evidence>
<dbReference type="PANTHER" id="PTHR43014:SF4">
    <property type="entry name" value="PYRIDINE NUCLEOTIDE-DISULFIDE OXIDOREDUCTASE RCLA-RELATED"/>
    <property type="match status" value="1"/>
</dbReference>
<evidence type="ECO:0000313" key="10">
    <source>
        <dbReference type="Proteomes" id="UP000013101"/>
    </source>
</evidence>
<comment type="similarity">
    <text evidence="1">Belongs to the class-I pyridine nucleotide-disulfide oxidoreductase family.</text>
</comment>
<sequence length="472" mass="53054">MHINIHVLRIGKQFMYDIIIIGAGTAGISAYKEAIKYTQNILIINAGSWETTCARVGCMPSKLLISPANRMHEIKTAENFGLKHEAVINTSVVMERLHKLRDHYIRATLKEVEQWDSTHKVSGHAKFTNAQTVQVEGKSYQAKSFIIAVGSRPNFDGTLKNELGDKLLTSDEIFELSHLPKSLAVIGSGVIAIELVQAMQRLGVRTTMFARSQKIGALTSPTLQALVREQLNNELDIKFKTLPNQVKLLNDQVKIDYIENDQKQSIEVDYVLLATGRSSNLDRLDLEKINSEFQEVKKLPINKKTKQLANFPIFIVGDAAPDAPIQHEAAHNGKEVVQNCLNFPDVQPISTLTPLAIVFSQPEMAIIGQSFKQLEEKNTEYIRGFVSYERQGRALILAENKGGAEVYIDKKSRKLLGAELFCPQAEHLAHMLAWMIDAEQDIHQILAKPYYHPTLEEGLRTAFKHARRQLDQ</sequence>
<feature type="binding site" evidence="5">
    <location>
        <begin position="187"/>
        <end position="194"/>
    </location>
    <ligand>
        <name>NAD(+)</name>
        <dbReference type="ChEBI" id="CHEBI:57540"/>
    </ligand>
</feature>
<evidence type="ECO:0000256" key="3">
    <source>
        <dbReference type="ARBA" id="ARBA00022827"/>
    </source>
</evidence>
<evidence type="ECO:0000256" key="2">
    <source>
        <dbReference type="ARBA" id="ARBA00022630"/>
    </source>
</evidence>
<feature type="binding site" evidence="5">
    <location>
        <position position="318"/>
    </location>
    <ligand>
        <name>FAD</name>
        <dbReference type="ChEBI" id="CHEBI:57692"/>
    </ligand>
</feature>
<dbReference type="PRINTS" id="PR00368">
    <property type="entry name" value="FADPNR"/>
</dbReference>
<evidence type="ECO:0000259" key="8">
    <source>
        <dbReference type="Pfam" id="PF07992"/>
    </source>
</evidence>
<feature type="binding site" evidence="5">
    <location>
        <position position="276"/>
    </location>
    <ligand>
        <name>NAD(+)</name>
        <dbReference type="ChEBI" id="CHEBI:57540"/>
    </ligand>
</feature>
<feature type="binding site" evidence="5">
    <location>
        <position position="62"/>
    </location>
    <ligand>
        <name>FAD</name>
        <dbReference type="ChEBI" id="CHEBI:57692"/>
    </ligand>
</feature>
<dbReference type="PATRIC" id="fig|1217693.3.peg.1047"/>
<evidence type="ECO:0000313" key="9">
    <source>
        <dbReference type="EMBL" id="ENX10203.1"/>
    </source>
</evidence>
<dbReference type="Proteomes" id="UP000013101">
    <property type="component" value="Unassembled WGS sequence"/>
</dbReference>
<feature type="active site" description="Proton acceptor" evidence="4">
    <location>
        <position position="452"/>
    </location>
</feature>
<dbReference type="PRINTS" id="PR00411">
    <property type="entry name" value="PNDRDTASEI"/>
</dbReference>
<dbReference type="EMBL" id="APRS01000007">
    <property type="protein sequence ID" value="ENX10203.1"/>
    <property type="molecule type" value="Genomic_DNA"/>
</dbReference>
<dbReference type="PIRSF" id="PIRSF000350">
    <property type="entry name" value="Mercury_reductase_MerA"/>
    <property type="match status" value="1"/>
</dbReference>
<dbReference type="AlphaFoldDB" id="N9MNL8"/>
<dbReference type="InterPro" id="IPR004099">
    <property type="entry name" value="Pyr_nucl-diS_OxRdtase_dimer"/>
</dbReference>
<reference evidence="9 10" key="1">
    <citation type="submission" date="2013-02" db="EMBL/GenBank/DDBJ databases">
        <title>The Genome Sequence of Acinetobacter sp. NIPH 2171.</title>
        <authorList>
            <consortium name="The Broad Institute Genome Sequencing Platform"/>
            <consortium name="The Broad Institute Genome Sequencing Center for Infectious Disease"/>
            <person name="Cerqueira G."/>
            <person name="Feldgarden M."/>
            <person name="Courvalin P."/>
            <person name="Perichon B."/>
            <person name="Grillot-Courvalin C."/>
            <person name="Clermont D."/>
            <person name="Rocha E."/>
            <person name="Yoon E.-J."/>
            <person name="Nemec A."/>
            <person name="Walker B."/>
            <person name="Young S.K."/>
            <person name="Zeng Q."/>
            <person name="Gargeya S."/>
            <person name="Fitzgerald M."/>
            <person name="Haas B."/>
            <person name="Abouelleil A."/>
            <person name="Alvarado L."/>
            <person name="Arachchi H.M."/>
            <person name="Berlin A.M."/>
            <person name="Chapman S.B."/>
            <person name="Dewar J."/>
            <person name="Goldberg J."/>
            <person name="Griggs A."/>
            <person name="Gujja S."/>
            <person name="Hansen M."/>
            <person name="Howarth C."/>
            <person name="Imamovic A."/>
            <person name="Larimer J."/>
            <person name="McCowan C."/>
            <person name="Murphy C."/>
            <person name="Neiman D."/>
            <person name="Pearson M."/>
            <person name="Priest M."/>
            <person name="Roberts A."/>
            <person name="Saif S."/>
            <person name="Shea T."/>
            <person name="Sisk P."/>
            <person name="Sykes S."/>
            <person name="Wortman J."/>
            <person name="Nusbaum C."/>
            <person name="Birren B."/>
        </authorList>
    </citation>
    <scope>NUCLEOTIDE SEQUENCE [LARGE SCALE GENOMIC DNA]</scope>
    <source>
        <strain evidence="9 10">NIPH 2171</strain>
    </source>
</reference>
<keyword evidence="3 5" id="KW-0274">FAD</keyword>
<keyword evidence="5" id="KW-0520">NAD</keyword>
<proteinExistence type="inferred from homology"/>